<evidence type="ECO:0000256" key="1">
    <source>
        <dbReference type="SAM" id="MobiDB-lite"/>
    </source>
</evidence>
<dbReference type="InterPro" id="IPR038332">
    <property type="entry name" value="PPE_sf"/>
</dbReference>
<dbReference type="RefSeq" id="WP_091304908.1">
    <property type="nucleotide sequence ID" value="NZ_FNSO01000003.1"/>
</dbReference>
<name>A0A1H4IZX1_9PSEU</name>
<protein>
    <recommendedName>
        <fullName evidence="4">PPE family protein</fullName>
    </recommendedName>
</protein>
<evidence type="ECO:0000313" key="2">
    <source>
        <dbReference type="EMBL" id="SEB38918.1"/>
    </source>
</evidence>
<gene>
    <name evidence="2" type="ORF">SAMN04489727_1276</name>
</gene>
<dbReference type="STRING" id="208445.SAMN04489727_1276"/>
<dbReference type="EMBL" id="FNSO01000003">
    <property type="protein sequence ID" value="SEB38918.1"/>
    <property type="molecule type" value="Genomic_DNA"/>
</dbReference>
<feature type="compositionally biased region" description="Gly residues" evidence="1">
    <location>
        <begin position="302"/>
        <end position="350"/>
    </location>
</feature>
<feature type="compositionally biased region" description="Basic and acidic residues" evidence="1">
    <location>
        <begin position="378"/>
        <end position="391"/>
    </location>
</feature>
<evidence type="ECO:0000313" key="3">
    <source>
        <dbReference type="Proteomes" id="UP000199622"/>
    </source>
</evidence>
<dbReference type="SUPFAM" id="SSF140459">
    <property type="entry name" value="PE/PPE dimer-like"/>
    <property type="match status" value="1"/>
</dbReference>
<accession>A0A1H4IZX1</accession>
<dbReference type="OrthoDB" id="3701353at2"/>
<organism evidence="2 3">
    <name type="scientific">Amycolatopsis tolypomycina</name>
    <dbReference type="NCBI Taxonomy" id="208445"/>
    <lineage>
        <taxon>Bacteria</taxon>
        <taxon>Bacillati</taxon>
        <taxon>Actinomycetota</taxon>
        <taxon>Actinomycetes</taxon>
        <taxon>Pseudonocardiales</taxon>
        <taxon>Pseudonocardiaceae</taxon>
        <taxon>Amycolatopsis</taxon>
    </lineage>
</organism>
<dbReference type="Gene3D" id="1.20.1260.20">
    <property type="entry name" value="PPE superfamily"/>
    <property type="match status" value="1"/>
</dbReference>
<dbReference type="AlphaFoldDB" id="A0A1H4IZX1"/>
<feature type="region of interest" description="Disordered" evidence="1">
    <location>
        <begin position="207"/>
        <end position="420"/>
    </location>
</feature>
<proteinExistence type="predicted"/>
<reference evidence="3" key="1">
    <citation type="submission" date="2016-10" db="EMBL/GenBank/DDBJ databases">
        <authorList>
            <person name="Varghese N."/>
            <person name="Submissions S."/>
        </authorList>
    </citation>
    <scope>NUCLEOTIDE SEQUENCE [LARGE SCALE GENOMIC DNA]</scope>
    <source>
        <strain evidence="3">DSM 44544</strain>
    </source>
</reference>
<feature type="compositionally biased region" description="Polar residues" evidence="1">
    <location>
        <begin position="272"/>
        <end position="289"/>
    </location>
</feature>
<evidence type="ECO:0008006" key="4">
    <source>
        <dbReference type="Google" id="ProtNLM"/>
    </source>
</evidence>
<feature type="compositionally biased region" description="Low complexity" evidence="1">
    <location>
        <begin position="351"/>
        <end position="369"/>
    </location>
</feature>
<sequence length="420" mass="42208">MSLLDDAKDGIKNLAHGAEEMVSGAVNAVGDFFRGDVGTQPVPVPEFVEQVRNGNTASWYQGVDKAAALSKSHTGVDHTVSGLLTRLESSWTGAGSDAARQKIQKFRDVTADAATTFTGNGNSLKMVAGSFDTAKHTMDPMPPRPDKSVVDVLTPWTTDTEAAIGNYNNTAAKNLAIYKTYEAQAGAGSSQLTVDYGQLGAFDGGAITVTDTPAGKKPRGTRRDTSTPVTSRADVTPPPPSTTPGSHDIAGARDVTVPGRGEQPLPSDRGGQDTTTAGFTPSPISTGVGPSTLPAPTAPGVSTGGGSSPYLGMGGLTGGVGGLGSDSGAGRAPGGGGRTGAGAPGEGVRGGTTVPSRGAGARGPAGTSGMAPGPGRGKGSEEDQEHQRKYVLDTTLFDEDGNEITDPVNGLPAVPPTIGT</sequence>
<dbReference type="Proteomes" id="UP000199622">
    <property type="component" value="Unassembled WGS sequence"/>
</dbReference>
<keyword evidence="3" id="KW-1185">Reference proteome</keyword>